<dbReference type="Pfam" id="PF11875">
    <property type="entry name" value="DnaJ-like_C11_C"/>
    <property type="match status" value="1"/>
</dbReference>
<dbReference type="InterPro" id="IPR024586">
    <property type="entry name" value="DnaJ-like_C11_C"/>
</dbReference>
<dbReference type="PANTHER" id="PTHR44157">
    <property type="entry name" value="DNAJ HOMOLOG SUBFAMILY C MEMBER 11"/>
    <property type="match status" value="1"/>
</dbReference>
<accession>A0A0N4ZNX4</accession>
<dbReference type="Pfam" id="PF22774">
    <property type="entry name" value="DNAJC11_beta-barrel"/>
    <property type="match status" value="1"/>
</dbReference>
<keyword evidence="4" id="KW-1185">Reference proteome</keyword>
<organism evidence="4 5">
    <name type="scientific">Parastrongyloides trichosuri</name>
    <name type="common">Possum-specific nematode worm</name>
    <dbReference type="NCBI Taxonomy" id="131310"/>
    <lineage>
        <taxon>Eukaryota</taxon>
        <taxon>Metazoa</taxon>
        <taxon>Ecdysozoa</taxon>
        <taxon>Nematoda</taxon>
        <taxon>Chromadorea</taxon>
        <taxon>Rhabditida</taxon>
        <taxon>Tylenchina</taxon>
        <taxon>Panagrolaimomorpha</taxon>
        <taxon>Strongyloidoidea</taxon>
        <taxon>Strongyloididae</taxon>
        <taxon>Parastrongyloides</taxon>
    </lineage>
</organism>
<feature type="compositionally biased region" description="Polar residues" evidence="2">
    <location>
        <begin position="1"/>
        <end position="12"/>
    </location>
</feature>
<keyword evidence="1" id="KW-0143">Chaperone</keyword>
<dbReference type="PANTHER" id="PTHR44157:SF1">
    <property type="entry name" value="DNAJ HOMOLOG SUBFAMILY C MEMBER 11"/>
    <property type="match status" value="1"/>
</dbReference>
<dbReference type="GO" id="GO:0005739">
    <property type="term" value="C:mitochondrion"/>
    <property type="evidence" value="ECO:0007669"/>
    <property type="project" value="GOC"/>
</dbReference>
<dbReference type="STRING" id="131310.A0A0N4ZNX4"/>
<protein>
    <submittedName>
        <fullName evidence="5">J domain-containing protein</fullName>
    </submittedName>
</protein>
<dbReference type="Gene3D" id="1.10.287.110">
    <property type="entry name" value="DnaJ domain"/>
    <property type="match status" value="1"/>
</dbReference>
<sequence>MNADDSFSSLNDSDYENSENGLKGDDNNLDYYAILNIPRDATTEDIIKAYKHRCRIFHPDRHADIDDKVEAEKIFVQLRNAYTTLTDPKKRAIYDAVGMEGLDIHGWEVIERSNVSDDIRKQFEFLKRLREQEIMLSRIHPAGNFQAKVNCAGLFKTFREERFLPMFAGISISQSSECSLTSTDKISLYGRVKTENGSGDGHFQIAWKKSYSQKVQLENSISFHYAMMSYSFKLLRTVFSKAAIAIHPTLHFSPINGEFTPNLGLVYSQQLRSEVLGRIMYNFGKRNPSLTTSIIISELNRPKFIADLTLSPINPVAKLLYCKRYAQHESFYELACTFSFFNVTPSLNFERRIGRFSKFGCEMQFSYPSFLLLTHFKIKTGLTTYQLQLSLCDDSEDITRAFVYGTLIPYISFTIAKAIFHKPFEKFMRLFSDNSEEKQVNIFKKEEAIKVCHLMRPTAERIAKDEDRKHGLVILEAKYGEMANSGPSATQYILAGEKLIDVTVPLQAMVNDSQLRIYSNKAQLPGFYDPCPGKAKMLKVSYRFRDELHSCIVADENPLNIPLSIHRIQS</sequence>
<dbReference type="PROSITE" id="PS50076">
    <property type="entry name" value="DNAJ_2"/>
    <property type="match status" value="1"/>
</dbReference>
<dbReference type="AlphaFoldDB" id="A0A0N4ZNX4"/>
<evidence type="ECO:0000259" key="3">
    <source>
        <dbReference type="PROSITE" id="PS50076"/>
    </source>
</evidence>
<feature type="domain" description="J" evidence="3">
    <location>
        <begin position="30"/>
        <end position="98"/>
    </location>
</feature>
<dbReference type="CDD" id="cd06257">
    <property type="entry name" value="DnaJ"/>
    <property type="match status" value="1"/>
</dbReference>
<dbReference type="WBParaSite" id="PTRK_0001023700.1">
    <property type="protein sequence ID" value="PTRK_0001023700.1"/>
    <property type="gene ID" value="PTRK_0001023700"/>
</dbReference>
<evidence type="ECO:0000256" key="1">
    <source>
        <dbReference type="ARBA" id="ARBA00023186"/>
    </source>
</evidence>
<feature type="region of interest" description="Disordered" evidence="2">
    <location>
        <begin position="1"/>
        <end position="22"/>
    </location>
</feature>
<evidence type="ECO:0000313" key="5">
    <source>
        <dbReference type="WBParaSite" id="PTRK_0001023700.1"/>
    </source>
</evidence>
<dbReference type="Proteomes" id="UP000038045">
    <property type="component" value="Unplaced"/>
</dbReference>
<evidence type="ECO:0000313" key="4">
    <source>
        <dbReference type="Proteomes" id="UP000038045"/>
    </source>
</evidence>
<reference evidence="5" key="1">
    <citation type="submission" date="2017-02" db="UniProtKB">
        <authorList>
            <consortium name="WormBaseParasite"/>
        </authorList>
    </citation>
    <scope>IDENTIFICATION</scope>
</reference>
<dbReference type="InterPro" id="IPR055225">
    <property type="entry name" value="DNAJC11-like_beta-barrel"/>
</dbReference>
<dbReference type="InterPro" id="IPR036869">
    <property type="entry name" value="J_dom_sf"/>
</dbReference>
<name>A0A0N4ZNX4_PARTI</name>
<dbReference type="SMART" id="SM00271">
    <property type="entry name" value="DnaJ"/>
    <property type="match status" value="1"/>
</dbReference>
<dbReference type="PRINTS" id="PR00625">
    <property type="entry name" value="JDOMAIN"/>
</dbReference>
<dbReference type="Pfam" id="PF00226">
    <property type="entry name" value="DnaJ"/>
    <property type="match status" value="1"/>
</dbReference>
<proteinExistence type="predicted"/>
<dbReference type="InterPro" id="IPR001623">
    <property type="entry name" value="DnaJ_domain"/>
</dbReference>
<dbReference type="GO" id="GO:0042407">
    <property type="term" value="P:cristae formation"/>
    <property type="evidence" value="ECO:0007669"/>
    <property type="project" value="TreeGrafter"/>
</dbReference>
<evidence type="ECO:0000256" key="2">
    <source>
        <dbReference type="SAM" id="MobiDB-lite"/>
    </source>
</evidence>
<dbReference type="InterPro" id="IPR052243">
    <property type="entry name" value="Mito_inner_membrane_organizer"/>
</dbReference>
<dbReference type="SUPFAM" id="SSF46565">
    <property type="entry name" value="Chaperone J-domain"/>
    <property type="match status" value="1"/>
</dbReference>